<protein>
    <submittedName>
        <fullName evidence="4">Sialate O-acetylesterase</fullName>
    </submittedName>
</protein>
<dbReference type="InterPro" id="IPR039329">
    <property type="entry name" value="SIAE"/>
</dbReference>
<proteinExistence type="predicted"/>
<dbReference type="Gene3D" id="3.40.50.1110">
    <property type="entry name" value="SGNH hydrolase"/>
    <property type="match status" value="1"/>
</dbReference>
<dbReference type="Pfam" id="PF03629">
    <property type="entry name" value="SASA"/>
    <property type="match status" value="2"/>
</dbReference>
<dbReference type="InterPro" id="IPR036514">
    <property type="entry name" value="SGNH_hydro_sf"/>
</dbReference>
<comment type="caution">
    <text evidence="4">The sequence shown here is derived from an EMBL/GenBank/DDBJ whole genome shotgun (WGS) entry which is preliminary data.</text>
</comment>
<dbReference type="SUPFAM" id="SSF49785">
    <property type="entry name" value="Galactose-binding domain-like"/>
    <property type="match status" value="1"/>
</dbReference>
<evidence type="ECO:0000256" key="1">
    <source>
        <dbReference type="ARBA" id="ARBA00022801"/>
    </source>
</evidence>
<reference evidence="4 5" key="1">
    <citation type="submission" date="2024-01" db="EMBL/GenBank/DDBJ databases">
        <title>Mariniflexile litorale sp. nov., isolated from the shallow sediments of the Sea of Japan.</title>
        <authorList>
            <person name="Romanenko L."/>
            <person name="Bystritskaya E."/>
            <person name="Isaeva M."/>
        </authorList>
    </citation>
    <scope>NUCLEOTIDE SEQUENCE [LARGE SCALE GENOMIC DNA]</scope>
    <source>
        <strain evidence="4 5">KCTC 32427</strain>
    </source>
</reference>
<dbReference type="InterPro" id="IPR008979">
    <property type="entry name" value="Galactose-bd-like_sf"/>
</dbReference>
<feature type="chain" id="PRO_5045374168" evidence="2">
    <location>
        <begin position="22"/>
        <end position="642"/>
    </location>
</feature>
<dbReference type="PANTHER" id="PTHR22901:SF0">
    <property type="entry name" value="SIALATE O-ACETYLESTERASE"/>
    <property type="match status" value="1"/>
</dbReference>
<sequence>MKKLKTLIIVLLLILSNSLTAQIKLPRLISDGVILQRDEKIKIWGWASPNEKINLTFKSKNYETVANDSGDWHIILPAQKAGGPFEMVLKASNEIKIKDILFGDVWICSGQSNMELTMERLKERYGDIIKNAENRNIRQFLVPDKYDFKKEQTDFDSGNWIAANSNTVLDFSGVAYFFAKNIYEKHHIPIGLINTALGGSPVEAWMSDKALKAFPEAYNEAQQFKDDDFIKSIEISDQKRSDDWYALANANDTGLLEGNEWHNSNINDSDWEQMEIPGNWADTSLGNINGIVWFRKDIDIPKSMVGKPAKLFMGRIVDQDFVYINGEFVGTTGYQYPPRRYDMKPTVLKEGKNTIAIRVINNIGYGGFVLDKPYFLAVENDTIDLKGTWKYKLGTKMKPLQGPTFIRWKPEGLYNAMVAPLLNLKIKGALWYQGESNTRNPKEYAKTLPALIKDWRTNWNQGEFPFLIVQLTNFMESNSEPTESNWAQLRQSQLETLSVPNTGMAVTIDLGEWNDIHPLNKEDVGKRLALLARKLAYKENNITASSPVPSKTTFKENKIIISFNNVGSGLISNDGEALKEFAIAGEDKKFVWANAKIEGDKVVVWSDDIENPKYVRYAWADNPDNPNLYNKEGLPASPFETN</sequence>
<dbReference type="EMBL" id="JAZHYP010000010">
    <property type="protein sequence ID" value="MEN3325052.1"/>
    <property type="molecule type" value="Genomic_DNA"/>
</dbReference>
<name>A0ABV0AFP6_9FLAO</name>
<evidence type="ECO:0000313" key="5">
    <source>
        <dbReference type="Proteomes" id="UP001416393"/>
    </source>
</evidence>
<dbReference type="InterPro" id="IPR005181">
    <property type="entry name" value="SASA"/>
</dbReference>
<evidence type="ECO:0000313" key="4">
    <source>
        <dbReference type="EMBL" id="MEN3325052.1"/>
    </source>
</evidence>
<dbReference type="RefSeq" id="WP_346242850.1">
    <property type="nucleotide sequence ID" value="NZ_JAZHYP010000010.1"/>
</dbReference>
<feature type="domain" description="Sialate O-acetylesterase" evidence="3">
    <location>
        <begin position="104"/>
        <end position="223"/>
    </location>
</feature>
<dbReference type="SUPFAM" id="SSF52266">
    <property type="entry name" value="SGNH hydrolase"/>
    <property type="match status" value="1"/>
</dbReference>
<dbReference type="Proteomes" id="UP001416393">
    <property type="component" value="Unassembled WGS sequence"/>
</dbReference>
<dbReference type="Gene3D" id="2.60.120.260">
    <property type="entry name" value="Galactose-binding domain-like"/>
    <property type="match status" value="1"/>
</dbReference>
<keyword evidence="2" id="KW-0732">Signal</keyword>
<keyword evidence="1" id="KW-0378">Hydrolase</keyword>
<evidence type="ECO:0000259" key="3">
    <source>
        <dbReference type="Pfam" id="PF03629"/>
    </source>
</evidence>
<feature type="signal peptide" evidence="2">
    <location>
        <begin position="1"/>
        <end position="21"/>
    </location>
</feature>
<gene>
    <name evidence="4" type="ORF">VP395_15045</name>
</gene>
<feature type="domain" description="Sialate O-acetylesterase" evidence="3">
    <location>
        <begin position="402"/>
        <end position="517"/>
    </location>
</feature>
<keyword evidence="5" id="KW-1185">Reference proteome</keyword>
<organism evidence="4 5">
    <name type="scientific">Mariniflexile soesokkakense</name>
    <dbReference type="NCBI Taxonomy" id="1343160"/>
    <lineage>
        <taxon>Bacteria</taxon>
        <taxon>Pseudomonadati</taxon>
        <taxon>Bacteroidota</taxon>
        <taxon>Flavobacteriia</taxon>
        <taxon>Flavobacteriales</taxon>
        <taxon>Flavobacteriaceae</taxon>
        <taxon>Mariniflexile</taxon>
    </lineage>
</organism>
<dbReference type="PANTHER" id="PTHR22901">
    <property type="entry name" value="SIALATE O-ACETYLESTERASE"/>
    <property type="match status" value="1"/>
</dbReference>
<accession>A0ABV0AFP6</accession>
<evidence type="ECO:0000256" key="2">
    <source>
        <dbReference type="SAM" id="SignalP"/>
    </source>
</evidence>